<name>A0ACC1HKC6_9FUNG</name>
<comment type="caution">
    <text evidence="1">The sequence shown here is derived from an EMBL/GenBank/DDBJ whole genome shotgun (WGS) entry which is preliminary data.</text>
</comment>
<sequence length="167" mass="18364">MAIDSLFVLNSANKTVLEKHWRDDQTTKKATSIVLPAFLRYLDSLPHKKEAVPVWLGPAGTACIHVQRNDLMYLCTVSSEGGRAGSDVGPLQVLDFLDRLVENVTEYIGNATEITIKENFTTVYEASILSEMMDNGNPITTDIALLKSLVPMPNLVNRVIENVTGMG</sequence>
<protein>
    <submittedName>
        <fullName evidence="1">Uncharacterized protein</fullName>
    </submittedName>
</protein>
<reference evidence="1" key="1">
    <citation type="submission" date="2022-06" db="EMBL/GenBank/DDBJ databases">
        <title>Phylogenomic reconstructions and comparative analyses of Kickxellomycotina fungi.</title>
        <authorList>
            <person name="Reynolds N.K."/>
            <person name="Stajich J.E."/>
            <person name="Barry K."/>
            <person name="Grigoriev I.V."/>
            <person name="Crous P."/>
            <person name="Smith M.E."/>
        </authorList>
    </citation>
    <scope>NUCLEOTIDE SEQUENCE</scope>
    <source>
        <strain evidence="1">RSA 2271</strain>
    </source>
</reference>
<proteinExistence type="predicted"/>
<keyword evidence="2" id="KW-1185">Reference proteome</keyword>
<accession>A0ACC1HKC6</accession>
<evidence type="ECO:0000313" key="2">
    <source>
        <dbReference type="Proteomes" id="UP001145114"/>
    </source>
</evidence>
<evidence type="ECO:0000313" key="1">
    <source>
        <dbReference type="EMBL" id="KAJ1675702.1"/>
    </source>
</evidence>
<dbReference type="EMBL" id="JAMZIH010005199">
    <property type="protein sequence ID" value="KAJ1675702.1"/>
    <property type="molecule type" value="Genomic_DNA"/>
</dbReference>
<dbReference type="Proteomes" id="UP001145114">
    <property type="component" value="Unassembled WGS sequence"/>
</dbReference>
<organism evidence="1 2">
    <name type="scientific">Spiromyces aspiralis</name>
    <dbReference type="NCBI Taxonomy" id="68401"/>
    <lineage>
        <taxon>Eukaryota</taxon>
        <taxon>Fungi</taxon>
        <taxon>Fungi incertae sedis</taxon>
        <taxon>Zoopagomycota</taxon>
        <taxon>Kickxellomycotina</taxon>
        <taxon>Kickxellomycetes</taxon>
        <taxon>Kickxellales</taxon>
        <taxon>Kickxellaceae</taxon>
        <taxon>Spiromyces</taxon>
    </lineage>
</organism>
<gene>
    <name evidence="1" type="ORF">EV182_000744</name>
</gene>